<accession>A0A1I2IJW0</accession>
<name>A0A1I2IJW0_9FLAO</name>
<evidence type="ECO:0000313" key="2">
    <source>
        <dbReference type="Proteomes" id="UP000198596"/>
    </source>
</evidence>
<organism evidence="1 2">
    <name type="scientific">Flavobacterium xueshanense</name>
    <dbReference type="NCBI Taxonomy" id="935223"/>
    <lineage>
        <taxon>Bacteria</taxon>
        <taxon>Pseudomonadati</taxon>
        <taxon>Bacteroidota</taxon>
        <taxon>Flavobacteriia</taxon>
        <taxon>Flavobacteriales</taxon>
        <taxon>Flavobacteriaceae</taxon>
        <taxon>Flavobacterium</taxon>
    </lineage>
</organism>
<gene>
    <name evidence="1" type="ORF">SAMN04488131_12139</name>
</gene>
<sequence>MNTDKLINHLNDKWKNQPCPMCGSNSWNISDKIYELREFHDGNLVIGSGTIFPVVPVSCNNCGNSVFINALLSGAIEKPNVEPKTNNQ</sequence>
<dbReference type="EMBL" id="FONQ01000021">
    <property type="protein sequence ID" value="SFF42672.1"/>
    <property type="molecule type" value="Genomic_DNA"/>
</dbReference>
<dbReference type="Proteomes" id="UP000198596">
    <property type="component" value="Unassembled WGS sequence"/>
</dbReference>
<keyword evidence="2" id="KW-1185">Reference proteome</keyword>
<dbReference type="AlphaFoldDB" id="A0A1I2IJW0"/>
<proteinExistence type="predicted"/>
<reference evidence="2" key="1">
    <citation type="submission" date="2016-10" db="EMBL/GenBank/DDBJ databases">
        <authorList>
            <person name="Varghese N."/>
            <person name="Submissions S."/>
        </authorList>
    </citation>
    <scope>NUCLEOTIDE SEQUENCE [LARGE SCALE GENOMIC DNA]</scope>
    <source>
        <strain evidence="2">CGMCC 1.9227</strain>
    </source>
</reference>
<evidence type="ECO:0000313" key="1">
    <source>
        <dbReference type="EMBL" id="SFF42672.1"/>
    </source>
</evidence>
<dbReference type="OrthoDB" id="6293663at2"/>
<dbReference type="RefSeq" id="WP_091208753.1">
    <property type="nucleotide sequence ID" value="NZ_FONQ01000021.1"/>
</dbReference>
<dbReference type="STRING" id="935223.SAMN04488131_12139"/>
<protein>
    <submittedName>
        <fullName evidence="1">Uncharacterized protein</fullName>
    </submittedName>
</protein>